<evidence type="ECO:0000313" key="1">
    <source>
        <dbReference type="EMBL" id="SUQ13359.1"/>
    </source>
</evidence>
<dbReference type="Proteomes" id="UP000254051">
    <property type="component" value="Unassembled WGS sequence"/>
</dbReference>
<reference evidence="2" key="1">
    <citation type="submission" date="2017-07" db="EMBL/GenBank/DDBJ databases">
        <authorList>
            <person name="Varghese N."/>
            <person name="Submissions S."/>
        </authorList>
    </citation>
    <scope>NUCLEOTIDE SEQUENCE [LARGE SCALE GENOMIC DNA]</scope>
    <source>
        <strain evidence="2">NLAE-zl-C134</strain>
    </source>
</reference>
<dbReference type="RefSeq" id="WP_109709356.1">
    <property type="nucleotide sequence ID" value="NZ_QGDS01000003.1"/>
</dbReference>
<accession>A0A315ZYQ2</accession>
<gene>
    <name evidence="1" type="ORF">SAMN05216529_10385</name>
</gene>
<dbReference type="OrthoDB" id="2062632at2"/>
<protein>
    <submittedName>
        <fullName evidence="1">Uncharacterized protein</fullName>
    </submittedName>
</protein>
<dbReference type="AlphaFoldDB" id="A0A315ZYQ2"/>
<sequence>MKSLEREEFVPLRKCLEELLEFIQGLQVEEIPYFYKSVENMKHNLEICLLVKYEGWEQMEQILKRDWRCANHMLLGIPGFNIQAGSPKEKAELDCRFLQLIANIEDYLRLEQTV</sequence>
<dbReference type="EMBL" id="UHJJ01000003">
    <property type="protein sequence ID" value="SUQ13359.1"/>
    <property type="molecule type" value="Genomic_DNA"/>
</dbReference>
<name>A0A315ZYQ2_9FIRM</name>
<organism evidence="1 2">
    <name type="scientific">Faecalicatena contorta</name>
    <dbReference type="NCBI Taxonomy" id="39482"/>
    <lineage>
        <taxon>Bacteria</taxon>
        <taxon>Bacillati</taxon>
        <taxon>Bacillota</taxon>
        <taxon>Clostridia</taxon>
        <taxon>Lachnospirales</taxon>
        <taxon>Lachnospiraceae</taxon>
        <taxon>Faecalicatena</taxon>
    </lineage>
</organism>
<evidence type="ECO:0000313" key="2">
    <source>
        <dbReference type="Proteomes" id="UP000254051"/>
    </source>
</evidence>
<proteinExistence type="predicted"/>
<keyword evidence="2" id="KW-1185">Reference proteome</keyword>